<gene>
    <name evidence="3" type="ORF">EPH_0065010</name>
</gene>
<organism evidence="3 4">
    <name type="scientific">Eimeria praecox</name>
    <dbReference type="NCBI Taxonomy" id="51316"/>
    <lineage>
        <taxon>Eukaryota</taxon>
        <taxon>Sar</taxon>
        <taxon>Alveolata</taxon>
        <taxon>Apicomplexa</taxon>
        <taxon>Conoidasida</taxon>
        <taxon>Coccidia</taxon>
        <taxon>Eucoccidiorida</taxon>
        <taxon>Eimeriorina</taxon>
        <taxon>Eimeriidae</taxon>
        <taxon>Eimeria</taxon>
    </lineage>
</organism>
<feature type="compositionally biased region" description="Basic and acidic residues" evidence="1">
    <location>
        <begin position="78"/>
        <end position="87"/>
    </location>
</feature>
<keyword evidence="4" id="KW-1185">Reference proteome</keyword>
<evidence type="ECO:0008006" key="5">
    <source>
        <dbReference type="Google" id="ProtNLM"/>
    </source>
</evidence>
<feature type="compositionally biased region" description="Polar residues" evidence="1">
    <location>
        <begin position="147"/>
        <end position="158"/>
    </location>
</feature>
<feature type="compositionally biased region" description="Low complexity" evidence="1">
    <location>
        <begin position="99"/>
        <end position="111"/>
    </location>
</feature>
<feature type="region of interest" description="Disordered" evidence="1">
    <location>
        <begin position="189"/>
        <end position="267"/>
    </location>
</feature>
<evidence type="ECO:0000256" key="1">
    <source>
        <dbReference type="SAM" id="MobiDB-lite"/>
    </source>
</evidence>
<keyword evidence="2" id="KW-0732">Signal</keyword>
<evidence type="ECO:0000313" key="4">
    <source>
        <dbReference type="Proteomes" id="UP000018201"/>
    </source>
</evidence>
<reference evidence="3" key="1">
    <citation type="submission" date="2013-10" db="EMBL/GenBank/DDBJ databases">
        <title>Genomic analysis of the causative agents of coccidiosis in chickens.</title>
        <authorList>
            <person name="Reid A.J."/>
            <person name="Blake D."/>
            <person name="Billington K."/>
            <person name="Browne H."/>
            <person name="Dunn M."/>
            <person name="Hung S."/>
            <person name="Kawahara F."/>
            <person name="Miranda-Saavedra D."/>
            <person name="Mourier T."/>
            <person name="Nagra H."/>
            <person name="Otto T.D."/>
            <person name="Rawlings N."/>
            <person name="Sanchez A."/>
            <person name="Sanders M."/>
            <person name="Subramaniam C."/>
            <person name="Tay Y."/>
            <person name="Dear P."/>
            <person name="Doerig C."/>
            <person name="Gruber A."/>
            <person name="Parkinson J."/>
            <person name="Shirley M."/>
            <person name="Wan K.L."/>
            <person name="Berriman M."/>
            <person name="Tomley F."/>
            <person name="Pain A."/>
        </authorList>
    </citation>
    <scope>NUCLEOTIDE SEQUENCE [LARGE SCALE GENOMIC DNA]</scope>
    <source>
        <strain evidence="3">Houghton</strain>
    </source>
</reference>
<feature type="chain" id="PRO_5004671483" description="Mucin-associated surface protein (MASP)" evidence="2">
    <location>
        <begin position="23"/>
        <end position="288"/>
    </location>
</feature>
<feature type="region of interest" description="Disordered" evidence="1">
    <location>
        <begin position="29"/>
        <end position="171"/>
    </location>
</feature>
<dbReference type="AlphaFoldDB" id="U6H0D1"/>
<protein>
    <recommendedName>
        <fullName evidence="5">Mucin-associated surface protein (MASP)</fullName>
    </recommendedName>
</protein>
<dbReference type="VEuPathDB" id="ToxoDB:EPH_0065010"/>
<feature type="compositionally biased region" description="Low complexity" evidence="1">
    <location>
        <begin position="194"/>
        <end position="239"/>
    </location>
</feature>
<evidence type="ECO:0000313" key="3">
    <source>
        <dbReference type="EMBL" id="CDI85910.1"/>
    </source>
</evidence>
<sequence length="288" mass="28379">MGLLKLLTVLSTTALCALNTEARLIPSAEVAPGSGADTEGTGNAGASGPPEANPLSETLNNEDDSTGEKAGVTSPSDTDPHHPKTEAADASAVSTAPVAEGSAAAGSEGAGLTEGPAPSHASTTTTSLETNKQNNSATPEGSKPETVKTTTDSTQPNAEANIEKPITGNVPHGLVVMPASLATLNAREGENNGEVTSPPTKTPEPTTTTTLASSTTTSETTASTTAVSSTAPTTSAPVTEKPPVESTDAVTVGGKPEDAAQSKPSGASSYVLSAMAAAFAVLVGFISL</sequence>
<feature type="signal peptide" evidence="2">
    <location>
        <begin position="1"/>
        <end position="22"/>
    </location>
</feature>
<dbReference type="Proteomes" id="UP000018201">
    <property type="component" value="Unassembled WGS sequence"/>
</dbReference>
<accession>U6H0D1</accession>
<name>U6H0D1_9EIME</name>
<feature type="compositionally biased region" description="Polar residues" evidence="1">
    <location>
        <begin position="128"/>
        <end position="139"/>
    </location>
</feature>
<reference evidence="3" key="2">
    <citation type="submission" date="2013-10" db="EMBL/GenBank/DDBJ databases">
        <authorList>
            <person name="Aslett M."/>
        </authorList>
    </citation>
    <scope>NUCLEOTIDE SEQUENCE [LARGE SCALE GENOMIC DNA]</scope>
    <source>
        <strain evidence="3">Houghton</strain>
    </source>
</reference>
<evidence type="ECO:0000256" key="2">
    <source>
        <dbReference type="SAM" id="SignalP"/>
    </source>
</evidence>
<dbReference type="EMBL" id="HG694493">
    <property type="protein sequence ID" value="CDI85910.1"/>
    <property type="molecule type" value="Genomic_DNA"/>
</dbReference>
<proteinExistence type="predicted"/>